<proteinExistence type="predicted"/>
<keyword evidence="2" id="KW-1185">Reference proteome</keyword>
<dbReference type="OrthoDB" id="5861240at2759"/>
<evidence type="ECO:0000313" key="1">
    <source>
        <dbReference type="EMBL" id="VDK43854.1"/>
    </source>
</evidence>
<dbReference type="EMBL" id="UYRV01000318">
    <property type="protein sequence ID" value="VDK43854.1"/>
    <property type="molecule type" value="Genomic_DNA"/>
</dbReference>
<dbReference type="Proteomes" id="UP000271889">
    <property type="component" value="Unassembled WGS sequence"/>
</dbReference>
<accession>A0A3P6RGZ1</accession>
<protein>
    <submittedName>
        <fullName evidence="1">Uncharacterized protein</fullName>
    </submittedName>
</protein>
<evidence type="ECO:0000313" key="2">
    <source>
        <dbReference type="Proteomes" id="UP000271889"/>
    </source>
</evidence>
<reference evidence="1 2" key="1">
    <citation type="submission" date="2018-11" db="EMBL/GenBank/DDBJ databases">
        <authorList>
            <consortium name="Pathogen Informatics"/>
        </authorList>
    </citation>
    <scope>NUCLEOTIDE SEQUENCE [LARGE SCALE GENOMIC DNA]</scope>
</reference>
<sequence>MSETTTAMELFPGEAKTVSSTSTALYGQTNAIYEIGASPSQGTLLKGAKAEIIVVLNADVPDVPDAVRHSDKVGACQVQDALP</sequence>
<organism evidence="1 2">
    <name type="scientific">Cylicostephanus goldi</name>
    <name type="common">Nematode worm</name>
    <dbReference type="NCBI Taxonomy" id="71465"/>
    <lineage>
        <taxon>Eukaryota</taxon>
        <taxon>Metazoa</taxon>
        <taxon>Ecdysozoa</taxon>
        <taxon>Nematoda</taxon>
        <taxon>Chromadorea</taxon>
        <taxon>Rhabditida</taxon>
        <taxon>Rhabditina</taxon>
        <taxon>Rhabditomorpha</taxon>
        <taxon>Strongyloidea</taxon>
        <taxon>Strongylidae</taxon>
        <taxon>Cylicostephanus</taxon>
    </lineage>
</organism>
<dbReference type="AlphaFoldDB" id="A0A3P6RGZ1"/>
<name>A0A3P6RGZ1_CYLGO</name>
<gene>
    <name evidence="1" type="ORF">CGOC_LOCUS244</name>
</gene>